<sequence>AQLRELQRAAEDLQIRLEEHRRRKHEADWLKEQTVKALKAGDKGLRLQNNTVSHLFQLLDNNKDGRHADCLYKRL</sequence>
<reference evidence="1 2" key="1">
    <citation type="submission" date="2021-07" db="EMBL/GenBank/DDBJ databases">
        <authorList>
            <person name="Palmer J.M."/>
        </authorList>
    </citation>
    <scope>NUCLEOTIDE SEQUENCE [LARGE SCALE GENOMIC DNA]</scope>
    <source>
        <strain evidence="1 2">AT_MEX2019</strain>
        <tissue evidence="1">Muscle</tissue>
    </source>
</reference>
<dbReference type="Proteomes" id="UP001345963">
    <property type="component" value="Unassembled WGS sequence"/>
</dbReference>
<gene>
    <name evidence="1" type="ORF">ATANTOWER_003607</name>
</gene>
<comment type="caution">
    <text evidence="1">The sequence shown here is derived from an EMBL/GenBank/DDBJ whole genome shotgun (WGS) entry which is preliminary data.</text>
</comment>
<organism evidence="1 2">
    <name type="scientific">Ataeniobius toweri</name>
    <dbReference type="NCBI Taxonomy" id="208326"/>
    <lineage>
        <taxon>Eukaryota</taxon>
        <taxon>Metazoa</taxon>
        <taxon>Chordata</taxon>
        <taxon>Craniata</taxon>
        <taxon>Vertebrata</taxon>
        <taxon>Euteleostomi</taxon>
        <taxon>Actinopterygii</taxon>
        <taxon>Neopterygii</taxon>
        <taxon>Teleostei</taxon>
        <taxon>Neoteleostei</taxon>
        <taxon>Acanthomorphata</taxon>
        <taxon>Ovalentaria</taxon>
        <taxon>Atherinomorphae</taxon>
        <taxon>Cyprinodontiformes</taxon>
        <taxon>Goodeidae</taxon>
        <taxon>Ataeniobius</taxon>
    </lineage>
</organism>
<accession>A0ABU7A4E2</accession>
<evidence type="ECO:0000313" key="1">
    <source>
        <dbReference type="EMBL" id="MED6232872.1"/>
    </source>
</evidence>
<feature type="non-terminal residue" evidence="1">
    <location>
        <position position="1"/>
    </location>
</feature>
<proteinExistence type="predicted"/>
<protein>
    <submittedName>
        <fullName evidence="1">Uncharacterized protein</fullName>
    </submittedName>
</protein>
<dbReference type="EMBL" id="JAHUTI010001386">
    <property type="protein sequence ID" value="MED6232872.1"/>
    <property type="molecule type" value="Genomic_DNA"/>
</dbReference>
<name>A0ABU7A4E2_9TELE</name>
<evidence type="ECO:0000313" key="2">
    <source>
        <dbReference type="Proteomes" id="UP001345963"/>
    </source>
</evidence>
<keyword evidence="2" id="KW-1185">Reference proteome</keyword>